<keyword evidence="2" id="KW-0503">Monooxygenase</keyword>
<keyword evidence="4" id="KW-1185">Reference proteome</keyword>
<protein>
    <submittedName>
        <fullName evidence="3">Cytochrome P450</fullName>
        <ecNumber evidence="3">1.14.-.-</ecNumber>
    </submittedName>
</protein>
<dbReference type="InterPro" id="IPR001128">
    <property type="entry name" value="Cyt_P450"/>
</dbReference>
<dbReference type="GO" id="GO:0016491">
    <property type="term" value="F:oxidoreductase activity"/>
    <property type="evidence" value="ECO:0007669"/>
    <property type="project" value="UniProtKB-KW"/>
</dbReference>
<dbReference type="Gene3D" id="1.10.630.10">
    <property type="entry name" value="Cytochrome P450"/>
    <property type="match status" value="1"/>
</dbReference>
<dbReference type="PANTHER" id="PTHR46696">
    <property type="entry name" value="P450, PUTATIVE (EUROFUNG)-RELATED"/>
    <property type="match status" value="1"/>
</dbReference>
<dbReference type="InterPro" id="IPR036396">
    <property type="entry name" value="Cyt_P450_sf"/>
</dbReference>
<gene>
    <name evidence="3" type="ORF">ACFSXZ_28725</name>
</gene>
<reference evidence="4" key="1">
    <citation type="journal article" date="2019" name="Int. J. Syst. Evol. Microbiol.">
        <title>The Global Catalogue of Microorganisms (GCM) 10K type strain sequencing project: providing services to taxonomists for standard genome sequencing and annotation.</title>
        <authorList>
            <consortium name="The Broad Institute Genomics Platform"/>
            <consortium name="The Broad Institute Genome Sequencing Center for Infectious Disease"/>
            <person name="Wu L."/>
            <person name="Ma J."/>
        </authorList>
    </citation>
    <scope>NUCLEOTIDE SEQUENCE [LARGE SCALE GENOMIC DNA]</scope>
    <source>
        <strain evidence="4">CGMCC 4.7645</strain>
    </source>
</reference>
<evidence type="ECO:0000256" key="2">
    <source>
        <dbReference type="RuleBase" id="RU000461"/>
    </source>
</evidence>
<dbReference type="EMBL" id="JBHUKR010000017">
    <property type="protein sequence ID" value="MFD2420322.1"/>
    <property type="molecule type" value="Genomic_DNA"/>
</dbReference>
<dbReference type="PROSITE" id="PS00086">
    <property type="entry name" value="CYTOCHROME_P450"/>
    <property type="match status" value="1"/>
</dbReference>
<name>A0ABW5G2Q1_9PSEU</name>
<sequence>MTSPSLPVTRRCPYAPPEEHVAIRETEGISRFTMPAGQEVWVLSRMADVRAMLTDQRFSSDRRHPNFPFTGKARGAPGSADGIRPTLIMMDPPQHGAARRAVVPEFTVRRVAALRPRIQAIVDELIDALLAGPRPADLVKDLALAVPSLVICEVLGVPYADHEFFQTRTMGMVSRTVPPEDRRRYGDEVRQYLRDRVNEKRENPTDDLLGRQLAQGAEPEDVVTLAFGLLVAGHETTANMISLGILALLEHPELRTALRARPELMPAAVEELLRVLTVAEFTTARVASTDIEFRGVTIRAGEGVLGLSNSANHDPAAFRDPDEIRIDRNARHHIAFGYGPHQCLGQHLARTELQVVFGTLLRRVPGLRLAVPADQVPVKHDSTIYGLYELQVTWDET</sequence>
<organism evidence="3 4">
    <name type="scientific">Amycolatopsis pigmentata</name>
    <dbReference type="NCBI Taxonomy" id="450801"/>
    <lineage>
        <taxon>Bacteria</taxon>
        <taxon>Bacillati</taxon>
        <taxon>Actinomycetota</taxon>
        <taxon>Actinomycetes</taxon>
        <taxon>Pseudonocardiales</taxon>
        <taxon>Pseudonocardiaceae</taxon>
        <taxon>Amycolatopsis</taxon>
    </lineage>
</organism>
<dbReference type="SUPFAM" id="SSF48264">
    <property type="entry name" value="Cytochrome P450"/>
    <property type="match status" value="1"/>
</dbReference>
<dbReference type="Proteomes" id="UP001597417">
    <property type="component" value="Unassembled WGS sequence"/>
</dbReference>
<dbReference type="InterPro" id="IPR002397">
    <property type="entry name" value="Cyt_P450_B"/>
</dbReference>
<dbReference type="EC" id="1.14.-.-" evidence="3"/>
<dbReference type="Pfam" id="PF00067">
    <property type="entry name" value="p450"/>
    <property type="match status" value="1"/>
</dbReference>
<keyword evidence="2 3" id="KW-0560">Oxidoreductase</keyword>
<dbReference type="RefSeq" id="WP_378268345.1">
    <property type="nucleotide sequence ID" value="NZ_JBHUKR010000017.1"/>
</dbReference>
<keyword evidence="2" id="KW-0479">Metal-binding</keyword>
<dbReference type="PRINTS" id="PR00359">
    <property type="entry name" value="BP450"/>
</dbReference>
<comment type="similarity">
    <text evidence="1 2">Belongs to the cytochrome P450 family.</text>
</comment>
<proteinExistence type="inferred from homology"/>
<dbReference type="CDD" id="cd11030">
    <property type="entry name" value="CYP105-like"/>
    <property type="match status" value="1"/>
</dbReference>
<comment type="caution">
    <text evidence="3">The sequence shown here is derived from an EMBL/GenBank/DDBJ whole genome shotgun (WGS) entry which is preliminary data.</text>
</comment>
<dbReference type="PANTHER" id="PTHR46696:SF1">
    <property type="entry name" value="CYTOCHROME P450 YJIB-RELATED"/>
    <property type="match status" value="1"/>
</dbReference>
<keyword evidence="2" id="KW-0349">Heme</keyword>
<dbReference type="InterPro" id="IPR017972">
    <property type="entry name" value="Cyt_P450_CS"/>
</dbReference>
<dbReference type="PRINTS" id="PR00385">
    <property type="entry name" value="P450"/>
</dbReference>
<accession>A0ABW5G2Q1</accession>
<evidence type="ECO:0000256" key="1">
    <source>
        <dbReference type="ARBA" id="ARBA00010617"/>
    </source>
</evidence>
<evidence type="ECO:0000313" key="3">
    <source>
        <dbReference type="EMBL" id="MFD2420322.1"/>
    </source>
</evidence>
<keyword evidence="2" id="KW-0408">Iron</keyword>
<evidence type="ECO:0000313" key="4">
    <source>
        <dbReference type="Proteomes" id="UP001597417"/>
    </source>
</evidence>